<dbReference type="EMBL" id="CP094358">
    <property type="protein sequence ID" value="UOB17661.1"/>
    <property type="molecule type" value="Genomic_DNA"/>
</dbReference>
<keyword evidence="6" id="KW-1185">Reference proteome</keyword>
<dbReference type="InterPro" id="IPR013658">
    <property type="entry name" value="SGL"/>
</dbReference>
<dbReference type="SUPFAM" id="SSF63829">
    <property type="entry name" value="Calcium-dependent phosphotriesterase"/>
    <property type="match status" value="1"/>
</dbReference>
<evidence type="ECO:0000259" key="4">
    <source>
        <dbReference type="Pfam" id="PF08450"/>
    </source>
</evidence>
<evidence type="ECO:0000256" key="3">
    <source>
        <dbReference type="PIRSR" id="PIRSR605511-2"/>
    </source>
</evidence>
<dbReference type="GO" id="GO:0016787">
    <property type="term" value="F:hydrolase activity"/>
    <property type="evidence" value="ECO:0007669"/>
    <property type="project" value="UniProtKB-KW"/>
</dbReference>
<feature type="binding site" evidence="3">
    <location>
        <position position="181"/>
    </location>
    <ligand>
        <name>substrate</name>
    </ligand>
</feature>
<evidence type="ECO:0000256" key="1">
    <source>
        <dbReference type="ARBA" id="ARBA00022801"/>
    </source>
</evidence>
<organism evidence="5 6">
    <name type="scientific">Abyssalbus ytuae</name>
    <dbReference type="NCBI Taxonomy" id="2926907"/>
    <lineage>
        <taxon>Bacteria</taxon>
        <taxon>Pseudomonadati</taxon>
        <taxon>Bacteroidota</taxon>
        <taxon>Flavobacteriia</taxon>
        <taxon>Flavobacteriales</taxon>
        <taxon>Flavobacteriaceae</taxon>
        <taxon>Abyssalbus</taxon>
    </lineage>
</organism>
<feature type="binding site" evidence="3">
    <location>
        <position position="78"/>
    </location>
    <ligand>
        <name>a divalent metal cation</name>
        <dbReference type="ChEBI" id="CHEBI:60240"/>
    </ligand>
</feature>
<feature type="domain" description="SMP-30/Gluconolactonase/LRE-like region" evidence="4">
    <location>
        <begin position="76"/>
        <end position="346"/>
    </location>
</feature>
<dbReference type="InterPro" id="IPR051262">
    <property type="entry name" value="SMP-30/CGR1_Lactonase"/>
</dbReference>
<evidence type="ECO:0000256" key="2">
    <source>
        <dbReference type="PIRSR" id="PIRSR605511-1"/>
    </source>
</evidence>
<proteinExistence type="predicted"/>
<feature type="binding site" evidence="3">
    <location>
        <position position="237"/>
    </location>
    <ligand>
        <name>a divalent metal cation</name>
        <dbReference type="ChEBI" id="CHEBI:60240"/>
    </ligand>
</feature>
<dbReference type="AlphaFoldDB" id="A0A9E7A0U3"/>
<keyword evidence="3" id="KW-0479">Metal-binding</keyword>
<dbReference type="PRINTS" id="PR01790">
    <property type="entry name" value="SMP30FAMILY"/>
</dbReference>
<sequence>MKKIILLCLAFLIFSFKESKKSSLHSERLPEKYYTGIRDNKNIERLYPKIERLSPKLDEFIKSSAQLEIISKGYDWAEGPVWIETEKMLLWSDVPKNSIYSWKEGEEAKLYLKPSGYTGSTPLGTREPGSNGLLLSPDGKLVLCQHGDRRLAYMDAPVKSPQPKFISVADKFEEKKFNSPNDAVYDNIGNLYFTDPPYGLKTQNDESPEKEIEFNGVYKVDKEGKVTVLIDSLTRPNGIAFNTDYTRCYVSNSDPQKAYWAVYDVTPDKTFANGKIFFDATNMVKQGKKGLPDGLKVDDIGTLYATGPGGILVLTTYGEHIGTINTQHATANCGFNADKSVLYITADNYIMRLKLL</sequence>
<feature type="binding site" evidence="3">
    <location>
        <position position="293"/>
    </location>
    <ligand>
        <name>a divalent metal cation</name>
        <dbReference type="ChEBI" id="CHEBI:60240"/>
    </ligand>
</feature>
<name>A0A9E7A0U3_9FLAO</name>
<dbReference type="Pfam" id="PF08450">
    <property type="entry name" value="SGL"/>
    <property type="match status" value="1"/>
</dbReference>
<comment type="cofactor">
    <cofactor evidence="3">
        <name>Zn(2+)</name>
        <dbReference type="ChEBI" id="CHEBI:29105"/>
    </cofactor>
    <text evidence="3">Binds 1 divalent metal cation per subunit.</text>
</comment>
<accession>A0A9E7A0U3</accession>
<dbReference type="KEGG" id="fbm:MQE35_18210"/>
<keyword evidence="3" id="KW-0862">Zinc</keyword>
<evidence type="ECO:0000313" key="6">
    <source>
        <dbReference type="Proteomes" id="UP000831290"/>
    </source>
</evidence>
<dbReference type="PANTHER" id="PTHR47572">
    <property type="entry name" value="LIPOPROTEIN-RELATED"/>
    <property type="match status" value="1"/>
</dbReference>
<dbReference type="PANTHER" id="PTHR47572:SF4">
    <property type="entry name" value="LACTONASE DRP35"/>
    <property type="match status" value="1"/>
</dbReference>
<dbReference type="InterPro" id="IPR011042">
    <property type="entry name" value="6-blade_b-propeller_TolB-like"/>
</dbReference>
<dbReference type="InterPro" id="IPR005511">
    <property type="entry name" value="SMP-30"/>
</dbReference>
<gene>
    <name evidence="5" type="ORF">MQE35_18210</name>
</gene>
<evidence type="ECO:0000313" key="5">
    <source>
        <dbReference type="EMBL" id="UOB17661.1"/>
    </source>
</evidence>
<dbReference type="Proteomes" id="UP000831290">
    <property type="component" value="Chromosome"/>
</dbReference>
<protein>
    <submittedName>
        <fullName evidence="5">SMP-30/gluconolactonase/LRE family protein</fullName>
    </submittedName>
</protein>
<dbReference type="Gene3D" id="2.120.10.30">
    <property type="entry name" value="TolB, C-terminal domain"/>
    <property type="match status" value="1"/>
</dbReference>
<feature type="active site" description="Proton donor/acceptor" evidence="2">
    <location>
        <position position="293"/>
    </location>
</feature>
<dbReference type="RefSeq" id="WP_255843285.1">
    <property type="nucleotide sequence ID" value="NZ_CP094358.1"/>
</dbReference>
<reference evidence="5" key="1">
    <citation type="submission" date="2022-03" db="EMBL/GenBank/DDBJ databases">
        <title>Description of Abyssus ytuae gen. nov., sp. nov., a novel member of the family Flavobacteriaceae isolated from the sediment of Mariana Trench.</title>
        <authorList>
            <person name="Zhang J."/>
            <person name="Xu X."/>
        </authorList>
    </citation>
    <scope>NUCLEOTIDE SEQUENCE</scope>
    <source>
        <strain evidence="5">MT3330</strain>
    </source>
</reference>
<dbReference type="GO" id="GO:0046872">
    <property type="term" value="F:metal ion binding"/>
    <property type="evidence" value="ECO:0007669"/>
    <property type="project" value="UniProtKB-KW"/>
</dbReference>
<keyword evidence="1" id="KW-0378">Hydrolase</keyword>